<sequence length="313" mass="36352">HMFRQKIDSVLRYLERSTCLKFKESKIEVINETQLIYRPSTICQSFVKKQKYPYDNYIDLTDGCAHLFGTVAHETFHSLGLLHEHSRYDRDDYLILYKENVTLVFDTSYDYGSVMQYPNNAFSINGKDTMKARNISQYNKMMGQNSVITFNDLKLINLYYCKGECSHSQRVCKNGGYVMEPRCLHCICPKEYEGDDCSLVKDRSFKCSLEKYTAASYNRTLVAYGEKRCVFHLKASEGKKIILYLTVVRTRDRGICIADFGLEVKYLKDKGCTGLCLCGNYENIKLISEDNEIVITYTGHTSNNWFLAEFKEF</sequence>
<dbReference type="InterPro" id="IPR035914">
    <property type="entry name" value="Sperma_CUB_dom_sf"/>
</dbReference>
<reference evidence="12" key="1">
    <citation type="submission" date="2017-02" db="UniProtKB">
        <authorList>
            <consortium name="WormBaseParasite"/>
        </authorList>
    </citation>
    <scope>IDENTIFICATION</scope>
</reference>
<feature type="binding site" evidence="8">
    <location>
        <position position="83"/>
    </location>
    <ligand>
        <name>Zn(2+)</name>
        <dbReference type="ChEBI" id="CHEBI:29105"/>
        <note>catalytic</note>
    </ligand>
</feature>
<dbReference type="GO" id="GO:0004222">
    <property type="term" value="F:metalloendopeptidase activity"/>
    <property type="evidence" value="ECO:0007669"/>
    <property type="project" value="UniProtKB-UniRule"/>
</dbReference>
<dbReference type="SUPFAM" id="SSF49854">
    <property type="entry name" value="Spermadhesin, CUB domain"/>
    <property type="match status" value="1"/>
</dbReference>
<dbReference type="InterPro" id="IPR000742">
    <property type="entry name" value="EGF"/>
</dbReference>
<dbReference type="WBParaSite" id="PTRK_0001708400.1">
    <property type="protein sequence ID" value="PTRK_0001708400.1"/>
    <property type="gene ID" value="PTRK_0001708400"/>
</dbReference>
<dbReference type="PANTHER" id="PTHR10127:SF780">
    <property type="entry name" value="METALLOENDOPEPTIDASE"/>
    <property type="match status" value="1"/>
</dbReference>
<evidence type="ECO:0000313" key="12">
    <source>
        <dbReference type="WBParaSite" id="PTRK_0001708400.1"/>
    </source>
</evidence>
<dbReference type="InterPro" id="IPR006026">
    <property type="entry name" value="Peptidase_Metallo"/>
</dbReference>
<evidence type="ECO:0000256" key="6">
    <source>
        <dbReference type="ARBA" id="ARBA00023049"/>
    </source>
</evidence>
<dbReference type="SMART" id="SM00235">
    <property type="entry name" value="ZnMc"/>
    <property type="match status" value="1"/>
</dbReference>
<dbReference type="AlphaFoldDB" id="A0A0N5A5S2"/>
<keyword evidence="3 8" id="KW-0479">Metal-binding</keyword>
<comment type="cofactor">
    <cofactor evidence="8 9">
        <name>Zn(2+)</name>
        <dbReference type="ChEBI" id="CHEBI:29105"/>
    </cofactor>
    <text evidence="8 9">Binds 1 zinc ion per subunit.</text>
</comment>
<keyword evidence="7" id="KW-1015">Disulfide bond</keyword>
<evidence type="ECO:0000259" key="10">
    <source>
        <dbReference type="PROSITE" id="PS51864"/>
    </source>
</evidence>
<dbReference type="PROSITE" id="PS00022">
    <property type="entry name" value="EGF_1"/>
    <property type="match status" value="1"/>
</dbReference>
<dbReference type="InterPro" id="IPR001506">
    <property type="entry name" value="Peptidase_M12A"/>
</dbReference>
<name>A0A0N5A5S2_PARTI</name>
<evidence type="ECO:0000256" key="9">
    <source>
        <dbReference type="RuleBase" id="RU361183"/>
    </source>
</evidence>
<dbReference type="GO" id="GO:0006508">
    <property type="term" value="P:proteolysis"/>
    <property type="evidence" value="ECO:0007669"/>
    <property type="project" value="UniProtKB-KW"/>
</dbReference>
<dbReference type="PROSITE" id="PS51864">
    <property type="entry name" value="ASTACIN"/>
    <property type="match status" value="1"/>
</dbReference>
<evidence type="ECO:0000256" key="7">
    <source>
        <dbReference type="ARBA" id="ARBA00023157"/>
    </source>
</evidence>
<dbReference type="GO" id="GO:0008270">
    <property type="term" value="F:zinc ion binding"/>
    <property type="evidence" value="ECO:0007669"/>
    <property type="project" value="UniProtKB-UniRule"/>
</dbReference>
<feature type="domain" description="Peptidase M12A" evidence="10">
    <location>
        <begin position="1"/>
        <end position="162"/>
    </location>
</feature>
<feature type="binding site" evidence="8">
    <location>
        <position position="73"/>
    </location>
    <ligand>
        <name>Zn(2+)</name>
        <dbReference type="ChEBI" id="CHEBI:29105"/>
        <note>catalytic</note>
    </ligand>
</feature>
<keyword evidence="2 8" id="KW-0645">Protease</keyword>
<dbReference type="Pfam" id="PF01400">
    <property type="entry name" value="Astacin"/>
    <property type="match status" value="1"/>
</dbReference>
<dbReference type="PANTHER" id="PTHR10127">
    <property type="entry name" value="DISCOIDIN, CUB, EGF, LAMININ , AND ZINC METALLOPROTEASE DOMAIN CONTAINING"/>
    <property type="match status" value="1"/>
</dbReference>
<dbReference type="PRINTS" id="PR00480">
    <property type="entry name" value="ASTACIN"/>
</dbReference>
<evidence type="ECO:0000256" key="5">
    <source>
        <dbReference type="ARBA" id="ARBA00022833"/>
    </source>
</evidence>
<comment type="caution">
    <text evidence="8">Lacks conserved residue(s) required for the propagation of feature annotation.</text>
</comment>
<organism evidence="11 12">
    <name type="scientific">Parastrongyloides trichosuri</name>
    <name type="common">Possum-specific nematode worm</name>
    <dbReference type="NCBI Taxonomy" id="131310"/>
    <lineage>
        <taxon>Eukaryota</taxon>
        <taxon>Metazoa</taxon>
        <taxon>Ecdysozoa</taxon>
        <taxon>Nematoda</taxon>
        <taxon>Chromadorea</taxon>
        <taxon>Rhabditida</taxon>
        <taxon>Tylenchina</taxon>
        <taxon>Panagrolaimomorpha</taxon>
        <taxon>Strongyloidoidea</taxon>
        <taxon>Strongyloididae</taxon>
        <taxon>Parastrongyloides</taxon>
    </lineage>
</organism>
<evidence type="ECO:0000256" key="4">
    <source>
        <dbReference type="ARBA" id="ARBA00022801"/>
    </source>
</evidence>
<dbReference type="EC" id="3.4.24.-" evidence="9"/>
<keyword evidence="6 8" id="KW-0482">Metalloprotease</keyword>
<keyword evidence="1" id="KW-0245">EGF-like domain</keyword>
<dbReference type="InterPro" id="IPR024079">
    <property type="entry name" value="MetalloPept_cat_dom_sf"/>
</dbReference>
<dbReference type="Proteomes" id="UP000038045">
    <property type="component" value="Unplaced"/>
</dbReference>
<evidence type="ECO:0000256" key="1">
    <source>
        <dbReference type="ARBA" id="ARBA00022536"/>
    </source>
</evidence>
<keyword evidence="11" id="KW-1185">Reference proteome</keyword>
<keyword evidence="4 8" id="KW-0378">Hydrolase</keyword>
<keyword evidence="5 8" id="KW-0862">Zinc</keyword>
<evidence type="ECO:0000313" key="11">
    <source>
        <dbReference type="Proteomes" id="UP000038045"/>
    </source>
</evidence>
<feature type="binding site" evidence="8">
    <location>
        <position position="77"/>
    </location>
    <ligand>
        <name>Zn(2+)</name>
        <dbReference type="ChEBI" id="CHEBI:29105"/>
        <note>catalytic</note>
    </ligand>
</feature>
<accession>A0A0N5A5S2</accession>
<dbReference type="STRING" id="131310.A0A0N5A5S2"/>
<protein>
    <recommendedName>
        <fullName evidence="9">Metalloendopeptidase</fullName>
        <ecNumber evidence="9">3.4.24.-</ecNumber>
    </recommendedName>
</protein>
<proteinExistence type="predicted"/>
<feature type="active site" evidence="8">
    <location>
        <position position="74"/>
    </location>
</feature>
<dbReference type="SUPFAM" id="SSF55486">
    <property type="entry name" value="Metalloproteases ('zincins'), catalytic domain"/>
    <property type="match status" value="1"/>
</dbReference>
<evidence type="ECO:0000256" key="3">
    <source>
        <dbReference type="ARBA" id="ARBA00022723"/>
    </source>
</evidence>
<dbReference type="Gene3D" id="3.40.390.10">
    <property type="entry name" value="Collagenase (Catalytic Domain)"/>
    <property type="match status" value="1"/>
</dbReference>
<evidence type="ECO:0000256" key="2">
    <source>
        <dbReference type="ARBA" id="ARBA00022670"/>
    </source>
</evidence>
<evidence type="ECO:0000256" key="8">
    <source>
        <dbReference type="PROSITE-ProRule" id="PRU01211"/>
    </source>
</evidence>